<dbReference type="GO" id="GO:0005576">
    <property type="term" value="C:extracellular region"/>
    <property type="evidence" value="ECO:0007669"/>
    <property type="project" value="UniProtKB-SubCell"/>
</dbReference>
<evidence type="ECO:0000256" key="3">
    <source>
        <dbReference type="ARBA" id="ARBA00004613"/>
    </source>
</evidence>
<name>A0A8J2YKP5_9RHOB</name>
<dbReference type="SMART" id="SM00155">
    <property type="entry name" value="PLDc"/>
    <property type="match status" value="2"/>
</dbReference>
<sequence>MSPTNLGGCQLSATSRVSQMLSNTDQPIVRPGQNAWRVERAERASVLVDGANYYENLEAVLRKARKRIVILGWDFDGRVRLRPDVDPQLSPPLGVLLRQLVTEQPDLHVHILVWSIAVLHAPSAPSELLLEQAWQHHPRIRLVLDTHHPIYAAHHQKVVTVDDSIAFVGGIDLTVRRWDSPNHAAHNPMRLSPEGEHYFPVHDMQMVVDGPAARSIAELAHQRWNTATGEALEPVLGQEDLWPPNLTPDFRNSDIAIARTMPELNDQREVCEAAHLTADCLKAARKVIYIEGQYLAAPYVVDVLAELLGRDEGPEVVLVLTWQSHGFIERFIMGNNRDRAIRRLVRADRHGRFRAVYPVVPSAGGEQYVHIHAKLIIVDDRFLRVGSSNLNNRSIGLDTECDLAIEAAAPEEAKAIRRIRLKLIAEHLGVVPEAVAEAIDRHGLVATIDTLGQNGRGMRRFKSMSETGPRHPAFWTFLFDPKRPYRLMRFLRRMVASLMAKLTSPSASGARK</sequence>
<protein>
    <recommendedName>
        <fullName evidence="4">Phospholipase D</fullName>
    </recommendedName>
    <alternativeName>
        <fullName evidence="9">Choline phosphatase</fullName>
    </alternativeName>
</protein>
<dbReference type="Gene3D" id="3.30.870.10">
    <property type="entry name" value="Endonuclease Chain A"/>
    <property type="match status" value="2"/>
</dbReference>
<dbReference type="EMBL" id="BMCP01000003">
    <property type="protein sequence ID" value="GGE49095.1"/>
    <property type="molecule type" value="Genomic_DNA"/>
</dbReference>
<dbReference type="PROSITE" id="PS50035">
    <property type="entry name" value="PLD"/>
    <property type="match status" value="2"/>
</dbReference>
<dbReference type="InterPro" id="IPR015679">
    <property type="entry name" value="PLipase_D_fam"/>
</dbReference>
<feature type="domain" description="PLD phosphodiesterase" evidence="10">
    <location>
        <begin position="150"/>
        <end position="177"/>
    </location>
</feature>
<evidence type="ECO:0000256" key="4">
    <source>
        <dbReference type="ARBA" id="ARBA00018392"/>
    </source>
</evidence>
<dbReference type="Pfam" id="PF00614">
    <property type="entry name" value="PLDc"/>
    <property type="match status" value="1"/>
</dbReference>
<evidence type="ECO:0000313" key="11">
    <source>
        <dbReference type="EMBL" id="GGE49095.1"/>
    </source>
</evidence>
<comment type="caution">
    <text evidence="11">The sequence shown here is derived from an EMBL/GenBank/DDBJ whole genome shotgun (WGS) entry which is preliminary data.</text>
</comment>
<dbReference type="InterPro" id="IPR001736">
    <property type="entry name" value="PLipase_D/transphosphatidylase"/>
</dbReference>
<dbReference type="PANTHER" id="PTHR18896">
    <property type="entry name" value="PHOSPHOLIPASE D"/>
    <property type="match status" value="1"/>
</dbReference>
<evidence type="ECO:0000256" key="8">
    <source>
        <dbReference type="ARBA" id="ARBA00023098"/>
    </source>
</evidence>
<dbReference type="InterPro" id="IPR025202">
    <property type="entry name" value="PLD-like_dom"/>
</dbReference>
<dbReference type="PANTHER" id="PTHR18896:SF76">
    <property type="entry name" value="PHOSPHOLIPASE"/>
    <property type="match status" value="1"/>
</dbReference>
<comment type="catalytic activity">
    <reaction evidence="1">
        <text>a 1,2-diacyl-sn-glycero-3-phosphocholine + H2O = a 1,2-diacyl-sn-glycero-3-phosphate + choline + H(+)</text>
        <dbReference type="Rhea" id="RHEA:14445"/>
        <dbReference type="ChEBI" id="CHEBI:15354"/>
        <dbReference type="ChEBI" id="CHEBI:15377"/>
        <dbReference type="ChEBI" id="CHEBI:15378"/>
        <dbReference type="ChEBI" id="CHEBI:57643"/>
        <dbReference type="ChEBI" id="CHEBI:58608"/>
        <dbReference type="EC" id="3.1.4.4"/>
    </reaction>
</comment>
<dbReference type="CDD" id="cd09140">
    <property type="entry name" value="PLDc_vPLD1_2_like_bac_1"/>
    <property type="match status" value="1"/>
</dbReference>
<evidence type="ECO:0000256" key="2">
    <source>
        <dbReference type="ARBA" id="ARBA00003145"/>
    </source>
</evidence>
<dbReference type="Proteomes" id="UP000602745">
    <property type="component" value="Unassembled WGS sequence"/>
</dbReference>
<keyword evidence="6" id="KW-0677">Repeat</keyword>
<keyword evidence="5" id="KW-0964">Secreted</keyword>
<dbReference type="GO" id="GO:0004630">
    <property type="term" value="F:phospholipase D activity"/>
    <property type="evidence" value="ECO:0007669"/>
    <property type="project" value="UniProtKB-EC"/>
</dbReference>
<dbReference type="Pfam" id="PF13091">
    <property type="entry name" value="PLDc_2"/>
    <property type="match status" value="1"/>
</dbReference>
<keyword evidence="12" id="KW-1185">Reference proteome</keyword>
<evidence type="ECO:0000259" key="10">
    <source>
        <dbReference type="PROSITE" id="PS50035"/>
    </source>
</evidence>
<feature type="domain" description="PLD phosphodiesterase" evidence="10">
    <location>
        <begin position="367"/>
        <end position="394"/>
    </location>
</feature>
<comment type="subcellular location">
    <subcellularLocation>
        <location evidence="3">Secreted</location>
    </subcellularLocation>
</comment>
<dbReference type="CDD" id="cd09143">
    <property type="entry name" value="PLDc_vPLD1_2_like_bac_2"/>
    <property type="match status" value="1"/>
</dbReference>
<keyword evidence="7" id="KW-0378">Hydrolase</keyword>
<gene>
    <name evidence="11" type="ORF">GCM10007276_27770</name>
</gene>
<evidence type="ECO:0000256" key="6">
    <source>
        <dbReference type="ARBA" id="ARBA00022737"/>
    </source>
</evidence>
<reference evidence="11" key="2">
    <citation type="submission" date="2020-09" db="EMBL/GenBank/DDBJ databases">
        <authorList>
            <person name="Sun Q."/>
            <person name="Sedlacek I."/>
        </authorList>
    </citation>
    <scope>NUCLEOTIDE SEQUENCE</scope>
    <source>
        <strain evidence="11">CCM 7684</strain>
    </source>
</reference>
<evidence type="ECO:0000256" key="5">
    <source>
        <dbReference type="ARBA" id="ARBA00022525"/>
    </source>
</evidence>
<dbReference type="AlphaFoldDB" id="A0A8J2YKP5"/>
<evidence type="ECO:0000256" key="9">
    <source>
        <dbReference type="ARBA" id="ARBA00029594"/>
    </source>
</evidence>
<evidence type="ECO:0000256" key="7">
    <source>
        <dbReference type="ARBA" id="ARBA00022801"/>
    </source>
</evidence>
<dbReference type="RefSeq" id="WP_188410407.1">
    <property type="nucleotide sequence ID" value="NZ_BMCP01000003.1"/>
</dbReference>
<keyword evidence="8" id="KW-0443">Lipid metabolism</keyword>
<dbReference type="GO" id="GO:0009395">
    <property type="term" value="P:phospholipid catabolic process"/>
    <property type="evidence" value="ECO:0007669"/>
    <property type="project" value="TreeGrafter"/>
</dbReference>
<evidence type="ECO:0000256" key="1">
    <source>
        <dbReference type="ARBA" id="ARBA00000798"/>
    </source>
</evidence>
<reference evidence="11" key="1">
    <citation type="journal article" date="2014" name="Int. J. Syst. Evol. Microbiol.">
        <title>Complete genome sequence of Corynebacterium casei LMG S-19264T (=DSM 44701T), isolated from a smear-ripened cheese.</title>
        <authorList>
            <consortium name="US DOE Joint Genome Institute (JGI-PGF)"/>
            <person name="Walter F."/>
            <person name="Albersmeier A."/>
            <person name="Kalinowski J."/>
            <person name="Ruckert C."/>
        </authorList>
    </citation>
    <scope>NUCLEOTIDE SEQUENCE</scope>
    <source>
        <strain evidence="11">CCM 7684</strain>
    </source>
</reference>
<dbReference type="SUPFAM" id="SSF56024">
    <property type="entry name" value="Phospholipase D/nuclease"/>
    <property type="match status" value="2"/>
</dbReference>
<accession>A0A8J2YKP5</accession>
<proteinExistence type="predicted"/>
<comment type="function">
    <text evidence="2">Could be a virulence factor.</text>
</comment>
<organism evidence="11 12">
    <name type="scientific">Agaricicola taiwanensis</name>
    <dbReference type="NCBI Taxonomy" id="591372"/>
    <lineage>
        <taxon>Bacteria</taxon>
        <taxon>Pseudomonadati</taxon>
        <taxon>Pseudomonadota</taxon>
        <taxon>Alphaproteobacteria</taxon>
        <taxon>Rhodobacterales</taxon>
        <taxon>Paracoccaceae</taxon>
        <taxon>Agaricicola</taxon>
    </lineage>
</organism>
<evidence type="ECO:0000313" key="12">
    <source>
        <dbReference type="Proteomes" id="UP000602745"/>
    </source>
</evidence>